<dbReference type="KEGG" id="eac:EAL2_c14350"/>
<dbReference type="InterPro" id="IPR003789">
    <property type="entry name" value="Asn/Gln_tRNA_amidoTrase-B-like"/>
</dbReference>
<proteinExistence type="predicted"/>
<dbReference type="PANTHER" id="PTHR28055">
    <property type="entry name" value="ALTERED INHERITANCE OF MITOCHONDRIA PROTEIN 41, MITOCHONDRIAL"/>
    <property type="match status" value="1"/>
</dbReference>
<gene>
    <name evidence="1" type="ORF">EAL2_c14350</name>
</gene>
<dbReference type="eggNOG" id="COG1610">
    <property type="taxonomic scope" value="Bacteria"/>
</dbReference>
<dbReference type="SUPFAM" id="SSF89095">
    <property type="entry name" value="GatB/YqeY motif"/>
    <property type="match status" value="1"/>
</dbReference>
<reference evidence="1 2" key="1">
    <citation type="journal article" date="2014" name="Genome Announc.">
        <title>Complete Genome Sequence of Amino Acid-Utilizing Eubacterium acidaminophilum al-2 (DSM 3953).</title>
        <authorList>
            <person name="Poehlein A."/>
            <person name="Andreesen J.R."/>
            <person name="Daniel R."/>
        </authorList>
    </citation>
    <scope>NUCLEOTIDE SEQUENCE [LARGE SCALE GENOMIC DNA]</scope>
    <source>
        <strain evidence="1 2">DSM 3953</strain>
    </source>
</reference>
<dbReference type="PATRIC" id="fig|1286171.3.peg.1386"/>
<protein>
    <submittedName>
        <fullName evidence="1">YqeY-like protein</fullName>
    </submittedName>
</protein>
<dbReference type="OrthoDB" id="9794041at2"/>
<keyword evidence="2" id="KW-1185">Reference proteome</keyword>
<dbReference type="HOGENOM" id="CLU_079430_2_1_9"/>
<dbReference type="GO" id="GO:0016884">
    <property type="term" value="F:carbon-nitrogen ligase activity, with glutamine as amido-N-donor"/>
    <property type="evidence" value="ECO:0007669"/>
    <property type="project" value="InterPro"/>
</dbReference>
<dbReference type="Proteomes" id="UP000019591">
    <property type="component" value="Chromosome"/>
</dbReference>
<evidence type="ECO:0000313" key="1">
    <source>
        <dbReference type="EMBL" id="AHM56730.1"/>
    </source>
</evidence>
<sequence length="147" mass="16653">MALKDQLMDDLKQSMKDKDNLKKSVITLIRSAIKQYEVDNRVEADDDKVIDTISKQLKQRRDSLVEFEKAQREDLVDQTKKEIDVLVSYLPEQMSAEEVKSIVVQTISETGASSVKDMGRLMAALMPKLKGKADGKLINEIAKELLQ</sequence>
<dbReference type="Pfam" id="PF09424">
    <property type="entry name" value="YqeY"/>
    <property type="match status" value="1"/>
</dbReference>
<accession>W8T787</accession>
<dbReference type="InterPro" id="IPR019004">
    <property type="entry name" value="YqeY/Aim41"/>
</dbReference>
<dbReference type="InterPro" id="IPR023168">
    <property type="entry name" value="GatB_Yqey_C_2"/>
</dbReference>
<dbReference type="Gene3D" id="1.10.10.410">
    <property type="match status" value="1"/>
</dbReference>
<dbReference type="RefSeq" id="WP_025435714.1">
    <property type="nucleotide sequence ID" value="NZ_CP007452.1"/>
</dbReference>
<dbReference type="Gene3D" id="1.10.1510.10">
    <property type="entry name" value="Uncharacterised protein YqeY/AIM41 PF09424, N-terminal domain"/>
    <property type="match status" value="1"/>
</dbReference>
<evidence type="ECO:0000313" key="2">
    <source>
        <dbReference type="Proteomes" id="UP000019591"/>
    </source>
</evidence>
<dbReference type="AlphaFoldDB" id="W8T787"/>
<dbReference type="STRING" id="1286171.EAL2_c14350"/>
<dbReference type="PANTHER" id="PTHR28055:SF1">
    <property type="entry name" value="ALTERED INHERITANCE OF MITOCHONDRIA PROTEIN 41, MITOCHONDRIAL"/>
    <property type="match status" value="1"/>
</dbReference>
<name>W8T787_PEPAC</name>
<dbReference type="EMBL" id="CP007452">
    <property type="protein sequence ID" value="AHM56730.1"/>
    <property type="molecule type" value="Genomic_DNA"/>
</dbReference>
<organism evidence="1 2">
    <name type="scientific">Peptoclostridium acidaminophilum DSM 3953</name>
    <dbReference type="NCBI Taxonomy" id="1286171"/>
    <lineage>
        <taxon>Bacteria</taxon>
        <taxon>Bacillati</taxon>
        <taxon>Bacillota</taxon>
        <taxon>Clostridia</taxon>
        <taxon>Peptostreptococcales</taxon>
        <taxon>Peptoclostridiaceae</taxon>
        <taxon>Peptoclostridium</taxon>
    </lineage>
</organism>
<dbReference type="InterPro" id="IPR042184">
    <property type="entry name" value="YqeY/Aim41_N"/>
</dbReference>